<comment type="catalytic activity">
    <reaction evidence="6">
        <text>Exonucleolytic cleavage in either 5'- to 3'- or 3'- to 5'-direction to yield nucleoside 5'-phosphates.</text>
        <dbReference type="EC" id="3.1.11.6"/>
    </reaction>
</comment>
<comment type="function">
    <text evidence="6">Bidirectionally degrades single-stranded DNA into large acid-insoluble oligonucleotides, which are then degraded further into small acid-soluble oligonucleotides.</text>
</comment>
<dbReference type="Gene3D" id="1.10.287.1040">
    <property type="entry name" value="Exonuclease VII, small subunit"/>
    <property type="match status" value="1"/>
</dbReference>
<dbReference type="PANTHER" id="PTHR34137:SF1">
    <property type="entry name" value="EXODEOXYRIBONUCLEASE 7 SMALL SUBUNIT"/>
    <property type="match status" value="1"/>
</dbReference>
<proteinExistence type="inferred from homology"/>
<reference evidence="8 9" key="1">
    <citation type="journal article" date="2011" name="Microb. Cell Fact.">
        <title>Genomic analysis reveals Lactobacillus sanfranciscensis as stable element in traditional sourdoughs.</title>
        <authorList>
            <person name="Vogel R.F."/>
            <person name="Pavlovic M."/>
            <person name="Ehrmann M.A."/>
            <person name="Wiezer A."/>
            <person name="Liesegang H."/>
            <person name="Offschanka S."/>
            <person name="Voget S."/>
            <person name="Angelov A."/>
            <person name="Bocker G."/>
            <person name="Liebl W."/>
        </authorList>
    </citation>
    <scope>NUCLEOTIDE SEQUENCE [LARGE SCALE GENOMIC DNA]</scope>
    <source>
        <strain evidence="8 9">TMW 1.1304</strain>
    </source>
</reference>
<keyword evidence="2 6" id="KW-0963">Cytoplasm</keyword>
<keyword evidence="5 6" id="KW-0269">Exonuclease</keyword>
<dbReference type="GO" id="GO:0005829">
    <property type="term" value="C:cytosol"/>
    <property type="evidence" value="ECO:0007669"/>
    <property type="project" value="TreeGrafter"/>
</dbReference>
<evidence type="ECO:0000313" key="9">
    <source>
        <dbReference type="Proteomes" id="UP000001285"/>
    </source>
</evidence>
<dbReference type="eggNOG" id="COG1722">
    <property type="taxonomic scope" value="Bacteria"/>
</dbReference>
<dbReference type="NCBIfam" id="NF002138">
    <property type="entry name" value="PRK00977.1-2"/>
    <property type="match status" value="1"/>
</dbReference>
<dbReference type="Proteomes" id="UP000001285">
    <property type="component" value="Chromosome"/>
</dbReference>
<dbReference type="GO" id="GO:0008855">
    <property type="term" value="F:exodeoxyribonuclease VII activity"/>
    <property type="evidence" value="ECO:0007669"/>
    <property type="project" value="UniProtKB-UniRule"/>
</dbReference>
<dbReference type="NCBIfam" id="TIGR01280">
    <property type="entry name" value="xseB"/>
    <property type="match status" value="1"/>
</dbReference>
<evidence type="ECO:0000313" key="8">
    <source>
        <dbReference type="EMBL" id="AEN99082.1"/>
    </source>
</evidence>
<dbReference type="STRING" id="714313.LSA_06590"/>
<comment type="subunit">
    <text evidence="6">Heterooligomer composed of large and small subunits.</text>
</comment>
<evidence type="ECO:0000256" key="2">
    <source>
        <dbReference type="ARBA" id="ARBA00022490"/>
    </source>
</evidence>
<dbReference type="HAMAP" id="MF_00337">
    <property type="entry name" value="Exonuc_7_S"/>
    <property type="match status" value="1"/>
</dbReference>
<keyword evidence="9" id="KW-1185">Reference proteome</keyword>
<sequence>MAEKKVSFEENMTKLEQIVNELQSGDVPLEKALTEFQAGVKLSQEMQKTLENAENTLTKMVNPDGEEVPFKRDKGYETQEPAKANESGDLPF</sequence>
<dbReference type="KEGG" id="lsn:LSA_06590"/>
<evidence type="ECO:0000256" key="5">
    <source>
        <dbReference type="ARBA" id="ARBA00022839"/>
    </source>
</evidence>
<comment type="subcellular location">
    <subcellularLocation>
        <location evidence="6">Cytoplasm</location>
    </subcellularLocation>
</comment>
<dbReference type="HOGENOM" id="CLU_145918_3_2_9"/>
<keyword evidence="4 6" id="KW-0378">Hydrolase</keyword>
<dbReference type="EMBL" id="CP002461">
    <property type="protein sequence ID" value="AEN99082.1"/>
    <property type="molecule type" value="Genomic_DNA"/>
</dbReference>
<organism evidence="8 9">
    <name type="scientific">Fructilactobacillus sanfranciscensis (strain TMW 1.1304)</name>
    <name type="common">Lactobacillus sanfranciscensis</name>
    <dbReference type="NCBI Taxonomy" id="714313"/>
    <lineage>
        <taxon>Bacteria</taxon>
        <taxon>Bacillati</taxon>
        <taxon>Bacillota</taxon>
        <taxon>Bacilli</taxon>
        <taxon>Lactobacillales</taxon>
        <taxon>Lactobacillaceae</taxon>
        <taxon>Fructilactobacillus</taxon>
    </lineage>
</organism>
<evidence type="ECO:0000256" key="4">
    <source>
        <dbReference type="ARBA" id="ARBA00022801"/>
    </source>
</evidence>
<dbReference type="PANTHER" id="PTHR34137">
    <property type="entry name" value="EXODEOXYRIBONUCLEASE 7 SMALL SUBUNIT"/>
    <property type="match status" value="1"/>
</dbReference>
<evidence type="ECO:0000256" key="3">
    <source>
        <dbReference type="ARBA" id="ARBA00022722"/>
    </source>
</evidence>
<feature type="compositionally biased region" description="Basic and acidic residues" evidence="7">
    <location>
        <begin position="68"/>
        <end position="77"/>
    </location>
</feature>
<evidence type="ECO:0000256" key="7">
    <source>
        <dbReference type="SAM" id="MobiDB-lite"/>
    </source>
</evidence>
<dbReference type="AlphaFoldDB" id="G2KWA6"/>
<evidence type="ECO:0000256" key="6">
    <source>
        <dbReference type="HAMAP-Rule" id="MF_00337"/>
    </source>
</evidence>
<feature type="region of interest" description="Disordered" evidence="7">
    <location>
        <begin position="61"/>
        <end position="92"/>
    </location>
</feature>
<name>G2KWA6_FRUST</name>
<dbReference type="EC" id="3.1.11.6" evidence="6"/>
<dbReference type="SUPFAM" id="SSF116842">
    <property type="entry name" value="XseB-like"/>
    <property type="match status" value="1"/>
</dbReference>
<dbReference type="RefSeq" id="WP_014081940.1">
    <property type="nucleotide sequence ID" value="NC_015978.1"/>
</dbReference>
<dbReference type="InterPro" id="IPR003761">
    <property type="entry name" value="Exonuc_VII_S"/>
</dbReference>
<dbReference type="Pfam" id="PF02609">
    <property type="entry name" value="Exonuc_VII_S"/>
    <property type="match status" value="1"/>
</dbReference>
<dbReference type="InterPro" id="IPR037004">
    <property type="entry name" value="Exonuc_VII_ssu_sf"/>
</dbReference>
<comment type="similarity">
    <text evidence="1 6">Belongs to the XseB family.</text>
</comment>
<keyword evidence="3 6" id="KW-0540">Nuclease</keyword>
<dbReference type="GO" id="GO:0009318">
    <property type="term" value="C:exodeoxyribonuclease VII complex"/>
    <property type="evidence" value="ECO:0007669"/>
    <property type="project" value="UniProtKB-UniRule"/>
</dbReference>
<dbReference type="GO" id="GO:0006308">
    <property type="term" value="P:DNA catabolic process"/>
    <property type="evidence" value="ECO:0007669"/>
    <property type="project" value="UniProtKB-UniRule"/>
</dbReference>
<evidence type="ECO:0000256" key="1">
    <source>
        <dbReference type="ARBA" id="ARBA00009998"/>
    </source>
</evidence>
<protein>
    <recommendedName>
        <fullName evidence="6">Exodeoxyribonuclease 7 small subunit</fullName>
        <ecNumber evidence="6">3.1.11.6</ecNumber>
    </recommendedName>
    <alternativeName>
        <fullName evidence="6">Exodeoxyribonuclease VII small subunit</fullName>
        <shortName evidence="6">Exonuclease VII small subunit</shortName>
    </alternativeName>
</protein>
<dbReference type="OrthoDB" id="9798666at2"/>
<gene>
    <name evidence="6 8" type="primary">xseB</name>
    <name evidence="8" type="ordered locus">LSA_06590</name>
</gene>
<accession>G2KWA6</accession>